<proteinExistence type="inferred from homology"/>
<evidence type="ECO:0000256" key="4">
    <source>
        <dbReference type="ARBA" id="ARBA00051827"/>
    </source>
</evidence>
<dbReference type="GO" id="GO:0102970">
    <property type="term" value="F:7-deoxyloganetic acid glucosyltransferase activity"/>
    <property type="evidence" value="ECO:0007669"/>
    <property type="project" value="UniProtKB-EC"/>
</dbReference>
<sequence>MRLDSCTVPRVKLPLPGCLTPRFTFEMGNEEKAGDTLPLPPHVLIFPLPLQGHVISMLKLAELLSISGLDVTFLASDYNYGRLLRHASVQSRFAKYPGFQFATISDGLPTDHPRSGDVVLDIMMSLKACGYSQFKELMVSTNCFGSSTSDRRRRPITCLIMDGVLSFAAIVAEEIGYPYIYFRTVGACSFWANFNIQQVINAGEVPLRGKDEDKVTYWRKEEMDLSVTSVPGMEAYLRRRDLPAFFRVNDVNDPVFQTINIETRRSTKAKALVLNTFEDLEGTTLNEIRKHCPTVFSIGPLHAHLKARVGESPTPSSNHSGSFWEEDRSCVTWLDSQPPKSVIYVSFGSVTLLTRDELMEFWYGLVNSGQKFLWVMRPDSIVGQNGDRQLPAEIEEGTKARGYIVGWAPQEEVLAHPAIGVFLTHSGWNSTLESMFAGVPMICWPYFADQTINSRFVSEVWKIGLDMKDSCDRVVIERMVRETMELRRDELLERADHMAKLGRKAISEGGSSYCNLDRLIEFIRSMIV</sequence>
<dbReference type="PANTHER" id="PTHR11926">
    <property type="entry name" value="GLUCOSYL/GLUCURONOSYL TRANSFERASES"/>
    <property type="match status" value="1"/>
</dbReference>
<keyword evidence="8" id="KW-1185">Reference proteome</keyword>
<dbReference type="EMBL" id="CAUOFW020000725">
    <property type="protein sequence ID" value="CAK9135694.1"/>
    <property type="molecule type" value="Genomic_DNA"/>
</dbReference>
<accession>A0ABC8QSH9</accession>
<evidence type="ECO:0000256" key="6">
    <source>
        <dbReference type="RuleBase" id="RU362057"/>
    </source>
</evidence>
<dbReference type="EC" id="2.4.1.-" evidence="6"/>
<keyword evidence="3 5" id="KW-0808">Transferase</keyword>
<comment type="caution">
    <text evidence="7">The sequence shown here is derived from an EMBL/GenBank/DDBJ whole genome shotgun (WGS) entry which is preliminary data.</text>
</comment>
<evidence type="ECO:0000313" key="7">
    <source>
        <dbReference type="EMBL" id="CAK9135694.1"/>
    </source>
</evidence>
<dbReference type="Gene3D" id="3.40.50.2000">
    <property type="entry name" value="Glycogen Phosphorylase B"/>
    <property type="match status" value="2"/>
</dbReference>
<gene>
    <name evidence="7" type="ORF">ILEXP_LOCUS2657</name>
</gene>
<dbReference type="PROSITE" id="PS00375">
    <property type="entry name" value="UDPGT"/>
    <property type="match status" value="1"/>
</dbReference>
<dbReference type="Proteomes" id="UP001642360">
    <property type="component" value="Unassembled WGS sequence"/>
</dbReference>
<protein>
    <recommendedName>
        <fullName evidence="6">Glycosyltransferase</fullName>
        <ecNumber evidence="6">2.4.1.-</ecNumber>
    </recommendedName>
</protein>
<organism evidence="7 8">
    <name type="scientific">Ilex paraguariensis</name>
    <name type="common">yerba mate</name>
    <dbReference type="NCBI Taxonomy" id="185542"/>
    <lineage>
        <taxon>Eukaryota</taxon>
        <taxon>Viridiplantae</taxon>
        <taxon>Streptophyta</taxon>
        <taxon>Embryophyta</taxon>
        <taxon>Tracheophyta</taxon>
        <taxon>Spermatophyta</taxon>
        <taxon>Magnoliopsida</taxon>
        <taxon>eudicotyledons</taxon>
        <taxon>Gunneridae</taxon>
        <taxon>Pentapetalae</taxon>
        <taxon>asterids</taxon>
        <taxon>campanulids</taxon>
        <taxon>Aquifoliales</taxon>
        <taxon>Aquifoliaceae</taxon>
        <taxon>Ilex</taxon>
    </lineage>
</organism>
<dbReference type="SUPFAM" id="SSF53756">
    <property type="entry name" value="UDP-Glycosyltransferase/glycogen phosphorylase"/>
    <property type="match status" value="1"/>
</dbReference>
<evidence type="ECO:0000256" key="1">
    <source>
        <dbReference type="ARBA" id="ARBA00009995"/>
    </source>
</evidence>
<evidence type="ECO:0000256" key="2">
    <source>
        <dbReference type="ARBA" id="ARBA00022676"/>
    </source>
</evidence>
<keyword evidence="2 5" id="KW-0328">Glycosyltransferase</keyword>
<reference evidence="7 8" key="1">
    <citation type="submission" date="2024-02" db="EMBL/GenBank/DDBJ databases">
        <authorList>
            <person name="Vignale AGUSTIN F."/>
            <person name="Sosa J E."/>
            <person name="Modenutti C."/>
        </authorList>
    </citation>
    <scope>NUCLEOTIDE SEQUENCE [LARGE SCALE GENOMIC DNA]</scope>
</reference>
<dbReference type="AlphaFoldDB" id="A0ABC8QSH9"/>
<dbReference type="FunFam" id="3.40.50.2000:FF:000065">
    <property type="entry name" value="Glycosyltransferase"/>
    <property type="match status" value="1"/>
</dbReference>
<comment type="catalytic activity">
    <reaction evidence="4">
        <text>7-deoxyloganetate + UDP-alpha-D-glucose = 7-deoxyloganate + UDP + H(+)</text>
        <dbReference type="Rhea" id="RHEA:39895"/>
        <dbReference type="ChEBI" id="CHEBI:15378"/>
        <dbReference type="ChEBI" id="CHEBI:58223"/>
        <dbReference type="ChEBI" id="CHEBI:58885"/>
        <dbReference type="ChEBI" id="CHEBI:76844"/>
        <dbReference type="ChEBI" id="CHEBI:76846"/>
        <dbReference type="EC" id="2.4.1.323"/>
    </reaction>
</comment>
<evidence type="ECO:0000256" key="5">
    <source>
        <dbReference type="RuleBase" id="RU003718"/>
    </source>
</evidence>
<dbReference type="CDD" id="cd03784">
    <property type="entry name" value="GT1_Gtf-like"/>
    <property type="match status" value="1"/>
</dbReference>
<dbReference type="Pfam" id="PF00201">
    <property type="entry name" value="UDPGT"/>
    <property type="match status" value="1"/>
</dbReference>
<dbReference type="FunFam" id="3.40.50.2000:FF:000040">
    <property type="entry name" value="UDP-glycosyltransferase 76C1"/>
    <property type="match status" value="1"/>
</dbReference>
<dbReference type="InterPro" id="IPR002213">
    <property type="entry name" value="UDP_glucos_trans"/>
</dbReference>
<dbReference type="GO" id="GO:0035251">
    <property type="term" value="F:UDP-glucosyltransferase activity"/>
    <property type="evidence" value="ECO:0007669"/>
    <property type="project" value="UniProtKB-ARBA"/>
</dbReference>
<evidence type="ECO:0000313" key="8">
    <source>
        <dbReference type="Proteomes" id="UP001642360"/>
    </source>
</evidence>
<evidence type="ECO:0000256" key="3">
    <source>
        <dbReference type="ARBA" id="ARBA00022679"/>
    </source>
</evidence>
<comment type="similarity">
    <text evidence="1 5">Belongs to the UDP-glycosyltransferase family.</text>
</comment>
<name>A0ABC8QSH9_9AQUA</name>
<dbReference type="InterPro" id="IPR035595">
    <property type="entry name" value="UDP_glycos_trans_CS"/>
</dbReference>
<dbReference type="PANTHER" id="PTHR11926:SF1392">
    <property type="entry name" value="GLYCOSYLTRANSFERASE"/>
    <property type="match status" value="1"/>
</dbReference>